<evidence type="ECO:0000256" key="1">
    <source>
        <dbReference type="SAM" id="MobiDB-lite"/>
    </source>
</evidence>
<sequence length="99" mass="11245">MTGSKRSKSSDEFFVHKKKPLVLPPNFNDMPMPKPTQKKQTQDNDIEDLLGIKNQTQNDNDINDIENLLKTKKNTNSNTSQSASDKSLENSILKKINKN</sequence>
<protein>
    <submittedName>
        <fullName evidence="2">Uncharacterized protein</fullName>
    </submittedName>
</protein>
<evidence type="ECO:0000313" key="2">
    <source>
        <dbReference type="EMBL" id="SVA23106.1"/>
    </source>
</evidence>
<gene>
    <name evidence="2" type="ORF">METZ01_LOCUS75960</name>
</gene>
<feature type="region of interest" description="Disordered" evidence="1">
    <location>
        <begin position="1"/>
        <end position="99"/>
    </location>
</feature>
<dbReference type="InterPro" id="IPR021395">
    <property type="entry name" value="DUF3035"/>
</dbReference>
<reference evidence="2" key="1">
    <citation type="submission" date="2018-05" db="EMBL/GenBank/DDBJ databases">
        <authorList>
            <person name="Lanie J.A."/>
            <person name="Ng W.-L."/>
            <person name="Kazmierczak K.M."/>
            <person name="Andrzejewski T.M."/>
            <person name="Davidsen T.M."/>
            <person name="Wayne K.J."/>
            <person name="Tettelin H."/>
            <person name="Glass J.I."/>
            <person name="Rusch D."/>
            <person name="Podicherti R."/>
            <person name="Tsui H.-C.T."/>
            <person name="Winkler M.E."/>
        </authorList>
    </citation>
    <scope>NUCLEOTIDE SEQUENCE</scope>
</reference>
<dbReference type="EMBL" id="UINC01005716">
    <property type="protein sequence ID" value="SVA23106.1"/>
    <property type="molecule type" value="Genomic_DNA"/>
</dbReference>
<accession>A0A381U4G0</accession>
<dbReference type="AlphaFoldDB" id="A0A381U4G0"/>
<organism evidence="2">
    <name type="scientific">marine metagenome</name>
    <dbReference type="NCBI Taxonomy" id="408172"/>
    <lineage>
        <taxon>unclassified sequences</taxon>
        <taxon>metagenomes</taxon>
        <taxon>ecological metagenomes</taxon>
    </lineage>
</organism>
<dbReference type="Pfam" id="PF11233">
    <property type="entry name" value="DUF3035"/>
    <property type="match status" value="1"/>
</dbReference>
<proteinExistence type="predicted"/>
<name>A0A381U4G0_9ZZZZ</name>